<dbReference type="GO" id="GO:0005576">
    <property type="term" value="C:extracellular region"/>
    <property type="evidence" value="ECO:0007669"/>
    <property type="project" value="UniProtKB-SubCell"/>
</dbReference>
<feature type="region of interest" description="Disordered" evidence="17">
    <location>
        <begin position="561"/>
        <end position="603"/>
    </location>
</feature>
<evidence type="ECO:0000256" key="12">
    <source>
        <dbReference type="ARBA" id="ARBA00041604"/>
    </source>
</evidence>
<feature type="compositionally biased region" description="Polar residues" evidence="17">
    <location>
        <begin position="1093"/>
        <end position="1122"/>
    </location>
</feature>
<dbReference type="InterPro" id="IPR000743">
    <property type="entry name" value="Glyco_hydro_28"/>
</dbReference>
<feature type="compositionally biased region" description="Polar residues" evidence="17">
    <location>
        <begin position="582"/>
        <end position="603"/>
    </location>
</feature>
<keyword evidence="3" id="KW-0964">Secreted</keyword>
<proteinExistence type="inferred from homology"/>
<feature type="region of interest" description="Disordered" evidence="17">
    <location>
        <begin position="240"/>
        <end position="323"/>
    </location>
</feature>
<feature type="region of interest" description="Disordered" evidence="17">
    <location>
        <begin position="839"/>
        <end position="908"/>
    </location>
</feature>
<dbReference type="Gene3D" id="2.160.20.10">
    <property type="entry name" value="Single-stranded right-handed beta-helix, Pectin lyase-like"/>
    <property type="match status" value="1"/>
</dbReference>
<feature type="compositionally biased region" description="Basic and acidic residues" evidence="17">
    <location>
        <begin position="117"/>
        <end position="126"/>
    </location>
</feature>
<evidence type="ECO:0000313" key="18">
    <source>
        <dbReference type="EMBL" id="UJO23011.1"/>
    </source>
</evidence>
<accession>A0A9Q8PIF0</accession>
<dbReference type="RefSeq" id="XP_047767377.1">
    <property type="nucleotide sequence ID" value="XM_047911150.1"/>
</dbReference>
<feature type="compositionally biased region" description="Polar residues" evidence="17">
    <location>
        <begin position="887"/>
        <end position="908"/>
    </location>
</feature>
<evidence type="ECO:0000256" key="11">
    <source>
        <dbReference type="ARBA" id="ARBA00038933"/>
    </source>
</evidence>
<organism evidence="18 19">
    <name type="scientific">Passalora fulva</name>
    <name type="common">Tomato leaf mold</name>
    <name type="synonym">Cladosporium fulvum</name>
    <dbReference type="NCBI Taxonomy" id="5499"/>
    <lineage>
        <taxon>Eukaryota</taxon>
        <taxon>Fungi</taxon>
        <taxon>Dikarya</taxon>
        <taxon>Ascomycota</taxon>
        <taxon>Pezizomycotina</taxon>
        <taxon>Dothideomycetes</taxon>
        <taxon>Dothideomycetidae</taxon>
        <taxon>Mycosphaerellales</taxon>
        <taxon>Mycosphaerellaceae</taxon>
        <taxon>Fulvia</taxon>
    </lineage>
</organism>
<dbReference type="InterPro" id="IPR011050">
    <property type="entry name" value="Pectin_lyase_fold/virulence"/>
</dbReference>
<evidence type="ECO:0000256" key="9">
    <source>
        <dbReference type="ARBA" id="ARBA00023295"/>
    </source>
</evidence>
<dbReference type="OrthoDB" id="187139at2759"/>
<evidence type="ECO:0000256" key="14">
    <source>
        <dbReference type="ARBA" id="ARBA00048766"/>
    </source>
</evidence>
<evidence type="ECO:0000256" key="4">
    <source>
        <dbReference type="ARBA" id="ARBA00022729"/>
    </source>
</evidence>
<evidence type="ECO:0000256" key="6">
    <source>
        <dbReference type="ARBA" id="ARBA00022801"/>
    </source>
</evidence>
<reference evidence="18" key="1">
    <citation type="submission" date="2021-12" db="EMBL/GenBank/DDBJ databases">
        <authorList>
            <person name="Zaccaron A."/>
            <person name="Stergiopoulos I."/>
        </authorList>
    </citation>
    <scope>NUCLEOTIDE SEQUENCE</scope>
    <source>
        <strain evidence="18">Race5_Kim</strain>
    </source>
</reference>
<feature type="compositionally biased region" description="Pro residues" evidence="17">
    <location>
        <begin position="843"/>
        <end position="854"/>
    </location>
</feature>
<evidence type="ECO:0000256" key="5">
    <source>
        <dbReference type="ARBA" id="ARBA00022737"/>
    </source>
</evidence>
<dbReference type="Proteomes" id="UP000756132">
    <property type="component" value="Chromosome 10"/>
</dbReference>
<feature type="compositionally biased region" description="Low complexity" evidence="17">
    <location>
        <begin position="29"/>
        <end position="42"/>
    </location>
</feature>
<comment type="similarity">
    <text evidence="2 16">Belongs to the glycosyl hydrolase 28 family.</text>
</comment>
<dbReference type="InterPro" id="IPR012334">
    <property type="entry name" value="Pectin_lyas_fold"/>
</dbReference>
<evidence type="ECO:0000256" key="1">
    <source>
        <dbReference type="ARBA" id="ARBA00004613"/>
    </source>
</evidence>
<feature type="compositionally biased region" description="Pro residues" evidence="17">
    <location>
        <begin position="307"/>
        <end position="316"/>
    </location>
</feature>
<dbReference type="PANTHER" id="PTHR31736">
    <property type="match status" value="1"/>
</dbReference>
<feature type="region of interest" description="Disordered" evidence="17">
    <location>
        <begin position="1093"/>
        <end position="1130"/>
    </location>
</feature>
<feature type="compositionally biased region" description="Low complexity" evidence="17">
    <location>
        <begin position="241"/>
        <end position="251"/>
    </location>
</feature>
<dbReference type="InterPro" id="IPR006626">
    <property type="entry name" value="PbH1"/>
</dbReference>
<dbReference type="SMART" id="SM00710">
    <property type="entry name" value="PbH1"/>
    <property type="match status" value="5"/>
</dbReference>
<feature type="compositionally biased region" description="Low complexity" evidence="17">
    <location>
        <begin position="75"/>
        <end position="89"/>
    </location>
</feature>
<name>A0A9Q8PIF0_PASFU</name>
<feature type="compositionally biased region" description="Polar residues" evidence="17">
    <location>
        <begin position="720"/>
        <end position="729"/>
    </location>
</feature>
<feature type="compositionally biased region" description="Low complexity" evidence="17">
    <location>
        <begin position="259"/>
        <end position="270"/>
    </location>
</feature>
<comment type="catalytic activity">
    <reaction evidence="14">
        <text>[(1-&gt;4)-alpha-D-galacturonosyl](n) + H2O = alpha-D-galacturonate + [(1-&gt;4)-alpha-D-galacturonosyl](n-1)</text>
        <dbReference type="Rhea" id="RHEA:14117"/>
        <dbReference type="Rhea" id="RHEA-COMP:14570"/>
        <dbReference type="Rhea" id="RHEA-COMP:14572"/>
        <dbReference type="ChEBI" id="CHEBI:15377"/>
        <dbReference type="ChEBI" id="CHEBI:58658"/>
        <dbReference type="ChEBI" id="CHEBI:140523"/>
        <dbReference type="EC" id="3.2.1.67"/>
    </reaction>
</comment>
<protein>
    <recommendedName>
        <fullName evidence="11">galacturonan 1,4-alpha-galacturonidase</fullName>
        <ecNumber evidence="11">3.2.1.67</ecNumber>
    </recommendedName>
    <alternativeName>
        <fullName evidence="13">Galacturan 1,4-alpha-galacturonidase</fullName>
    </alternativeName>
    <alternativeName>
        <fullName evidence="12">Poly(1,4-alpha-D-galacturonide)galacturonohydrolase</fullName>
    </alternativeName>
</protein>
<feature type="compositionally biased region" description="Polar residues" evidence="17">
    <location>
        <begin position="485"/>
        <end position="528"/>
    </location>
</feature>
<dbReference type="EMBL" id="CP090172">
    <property type="protein sequence ID" value="UJO23011.1"/>
    <property type="molecule type" value="Genomic_DNA"/>
</dbReference>
<dbReference type="KEGG" id="ffu:CLAFUR5_12002"/>
<dbReference type="SUPFAM" id="SSF51126">
    <property type="entry name" value="Pectin lyase-like"/>
    <property type="match status" value="1"/>
</dbReference>
<keyword evidence="8" id="KW-0325">Glycoprotein</keyword>
<keyword evidence="9 16" id="KW-0326">Glycosidase</keyword>
<feature type="region of interest" description="Disordered" evidence="17">
    <location>
        <begin position="29"/>
        <end position="134"/>
    </location>
</feature>
<evidence type="ECO:0000256" key="8">
    <source>
        <dbReference type="ARBA" id="ARBA00023180"/>
    </source>
</evidence>
<evidence type="ECO:0000256" key="3">
    <source>
        <dbReference type="ARBA" id="ARBA00022525"/>
    </source>
</evidence>
<keyword evidence="5" id="KW-0677">Repeat</keyword>
<evidence type="ECO:0000256" key="7">
    <source>
        <dbReference type="ARBA" id="ARBA00023157"/>
    </source>
</evidence>
<evidence type="ECO:0000256" key="15">
    <source>
        <dbReference type="PROSITE-ProRule" id="PRU10052"/>
    </source>
</evidence>
<gene>
    <name evidence="18" type="ORF">CLAFUR5_12002</name>
</gene>
<feature type="compositionally biased region" description="Basic and acidic residues" evidence="17">
    <location>
        <begin position="286"/>
        <end position="298"/>
    </location>
</feature>
<keyword evidence="4" id="KW-0732">Signal</keyword>
<evidence type="ECO:0000313" key="19">
    <source>
        <dbReference type="Proteomes" id="UP000756132"/>
    </source>
</evidence>
<feature type="compositionally biased region" description="Polar residues" evidence="17">
    <location>
        <begin position="433"/>
        <end position="442"/>
    </location>
</feature>
<feature type="region of interest" description="Disordered" evidence="17">
    <location>
        <begin position="1159"/>
        <end position="1196"/>
    </location>
</feature>
<comment type="subcellular location">
    <subcellularLocation>
        <location evidence="1">Secreted</location>
    </subcellularLocation>
</comment>
<dbReference type="GO" id="GO:0004650">
    <property type="term" value="F:polygalacturonase activity"/>
    <property type="evidence" value="ECO:0007669"/>
    <property type="project" value="InterPro"/>
</dbReference>
<feature type="region of interest" description="Disordered" evidence="17">
    <location>
        <begin position="361"/>
        <end position="539"/>
    </location>
</feature>
<keyword evidence="6 16" id="KW-0378">Hydrolase</keyword>
<feature type="region of interest" description="Disordered" evidence="17">
    <location>
        <begin position="703"/>
        <end position="729"/>
    </location>
</feature>
<dbReference type="Pfam" id="PF00295">
    <property type="entry name" value="Glyco_hydro_28"/>
    <property type="match status" value="1"/>
</dbReference>
<evidence type="ECO:0000256" key="13">
    <source>
        <dbReference type="ARBA" id="ARBA00043142"/>
    </source>
</evidence>
<feature type="compositionally biased region" description="Polar residues" evidence="17">
    <location>
        <begin position="1159"/>
        <end position="1171"/>
    </location>
</feature>
<reference evidence="18" key="2">
    <citation type="journal article" date="2022" name="Microb. Genom.">
        <title>A chromosome-scale genome assembly of the tomato pathogen Cladosporium fulvum reveals a compartmentalized genome architecture and the presence of a dispensable chromosome.</title>
        <authorList>
            <person name="Zaccaron A.Z."/>
            <person name="Chen L.H."/>
            <person name="Samaras A."/>
            <person name="Stergiopoulos I."/>
        </authorList>
    </citation>
    <scope>NUCLEOTIDE SEQUENCE</scope>
    <source>
        <strain evidence="18">Race5_Kim</strain>
    </source>
</reference>
<keyword evidence="19" id="KW-1185">Reference proteome</keyword>
<keyword evidence="7" id="KW-1015">Disulfide bond</keyword>
<feature type="compositionally biased region" description="Polar residues" evidence="17">
    <location>
        <begin position="90"/>
        <end position="115"/>
    </location>
</feature>
<keyword evidence="10" id="KW-0961">Cell wall biogenesis/degradation</keyword>
<dbReference type="GO" id="GO:0071555">
    <property type="term" value="P:cell wall organization"/>
    <property type="evidence" value="ECO:0007669"/>
    <property type="project" value="UniProtKB-KW"/>
</dbReference>
<dbReference type="GeneID" id="71991880"/>
<evidence type="ECO:0000256" key="17">
    <source>
        <dbReference type="SAM" id="MobiDB-lite"/>
    </source>
</evidence>
<evidence type="ECO:0000256" key="16">
    <source>
        <dbReference type="RuleBase" id="RU361169"/>
    </source>
</evidence>
<dbReference type="PROSITE" id="PS00502">
    <property type="entry name" value="POLYGALACTURONASE"/>
    <property type="match status" value="1"/>
</dbReference>
<dbReference type="GO" id="GO:0047911">
    <property type="term" value="F:galacturan 1,4-alpha-galacturonidase activity"/>
    <property type="evidence" value="ECO:0007669"/>
    <property type="project" value="UniProtKB-EC"/>
</dbReference>
<dbReference type="GO" id="GO:0045490">
    <property type="term" value="P:pectin catabolic process"/>
    <property type="evidence" value="ECO:0007669"/>
    <property type="project" value="UniProtKB-ARBA"/>
</dbReference>
<sequence>MCKYRYYYYAGCRHQETVLHDYCDKATSAPASSSAHTISPATTLPPSHAQAGGAHEDQDATPRARSPANVPSPSPTMSTSSSSHHTTASNVSIGSSAPTSFASSTGDTPDTSSIQFEEPHRRHSEPSECNMASLPPFVRDNLRQFFSGGQITTPPTGTFGDRHVNDQDQENLQPIETANQNRHSDSAHAANTTKLVVDRLSDVVAGKNRNASYSSVESTMSESEFDAIERDIDTLKQQVAGLRSGSRSGRSAPTGVEHQTQSKSSSTRTRIPGPVAPPKESAAARLQREHEKAHEQHTRSSGSHQAKPPPPPPSPCDFPELAQSNTDQRPRAFTADANRDKPSYANMATTGMMDALSRRFAGTEGTHSQKMCSSGSASRSTRGSFTSSSRTDAMATEGQMHTASAVSPECERSSASKDQTSSLAGRSPRFAQPTKTYTQRADATTRKDSVTSRVSPAGSPTKSSRALPQLQTKRSALPGGWLSSPEVSPTTHVSTPSINGTVDASSPSSNERWQFISQSSKETATNAEPTLRKKTSSYMSPTKATTLRNVATLGQENIKHTSPRVKKSVTRIDTKVSPSHKAMNSANSHQPDSAISGTTSTESYMSSPDVAILTEGRAINPWNLHQTHVGEKTLVGPTPTSFEPAIRAAGAHDRNVLPRINTVLPCGVEEVQSSTSDPASALFGHVELQNTSIATGECVKTERSLGSSRGHEHPELAASRKQTATNKSIPSSAVPIVRPHTSMPEPMPRKLHAARQSTTGSLGLVVDDLAAKAKARGLPMPANTVAKRRVSHGHLLIPITSKLDSLGLLRQPAAASSPATSQATPFSTAQQQVRQLLPQTPHMSPPLEPRPVPAAPRVRTKAVPPHLRRKHNTSSADEPTELYRDATGSNDNRISGSACQDFARSSQVPSLRATAQEFTPKWKPKTIEQELGLLDWEGWFSYRSPEEWNALHPGIRAAIQAIREYKCKGGRPPSGTFPGMSPTKIRSKTANQRFWANLMQNQTPTSNSDSSINMSPGDVVAAMQESIAQYGASGNVEAGQVLKPEINPETNAIQWVMQEPDGRKVSVTFGRAAAPAPALGSCGAFDSPSTVTISPNSLDSSQRYNAPSPEQSSNVFRTPSGNHNRRGWSIASALRDPTGWAIGDGREIRYVGNGNANTASHYSPVAPSQQGVREGPDQAPRMIGDEQDSGSGSIPLAPRSREQWAKLLPQTRMPCGNIEVTDAIEQIPMSAMDGAPLYGFCGPCSGLALPDFVHHLRPPPPLTRTMFSQLSIPAVLLHAFGATASWTAYQEYQASLPKNCTKSPSKRPELSYEPNAPFLDLPASPSRNRTCFVKSHDDLTTDDSEYILSALHECNHGGQVVFPQGTTCVVGTALDLQFLKHVDIDIQSYIQFTNDTDYWQENAFYQTFQNATTFFQLGGEDVNVYGGGMLDGNGQVWYDAYAEDIYILRPILFGTIGLKSGIIADINLRYSPQWYNLVANSTDVVFDGLTISGYSQSEHEAKNTDGWDTYRSENVVIQNSVINNGDDCVSFKPNSTEILVQNLHCNGSHGISVGSLGQYVGEVDIVENVLVSIGRFEKIYNISMSNASDGARIKVWPGSPVALSGDLQGGGGSGRVKNITYQDMAITNVDYAIEITQCYGQKNLTLCNEFPSNLTISDITISNIHGTTSTKYDPISGYVVCSSPDVCSNITLNDIDVVSPDGSENLFTCGVVDESLLHDIDCTSTKDGSN</sequence>
<dbReference type="PANTHER" id="PTHR31736:SF14">
    <property type="entry name" value="EXOPOLYGALACTURONASE X-1-RELATED"/>
    <property type="match status" value="1"/>
</dbReference>
<dbReference type="EC" id="3.2.1.67" evidence="11"/>
<feature type="compositionally biased region" description="Basic and acidic residues" evidence="17">
    <location>
        <begin position="703"/>
        <end position="715"/>
    </location>
</feature>
<evidence type="ECO:0000256" key="10">
    <source>
        <dbReference type="ARBA" id="ARBA00023316"/>
    </source>
</evidence>
<feature type="compositionally biased region" description="Low complexity" evidence="17">
    <location>
        <begin position="373"/>
        <end position="391"/>
    </location>
</feature>
<dbReference type="FunFam" id="2.160.20.10:FF:000027">
    <property type="entry name" value="Probable exopolygalacturonase X"/>
    <property type="match status" value="1"/>
</dbReference>
<feature type="active site" evidence="15">
    <location>
        <position position="1549"/>
    </location>
</feature>
<feature type="compositionally biased region" description="Polar residues" evidence="17">
    <location>
        <begin position="451"/>
        <end position="474"/>
    </location>
</feature>
<evidence type="ECO:0000256" key="2">
    <source>
        <dbReference type="ARBA" id="ARBA00008834"/>
    </source>
</evidence>
<feature type="compositionally biased region" description="Low complexity" evidence="17">
    <location>
        <begin position="855"/>
        <end position="865"/>
    </location>
</feature>